<dbReference type="InterPro" id="IPR006597">
    <property type="entry name" value="Sel1-like"/>
</dbReference>
<dbReference type="Proteomes" id="UP000054350">
    <property type="component" value="Unassembled WGS sequence"/>
</dbReference>
<dbReference type="GO" id="GO:0010972">
    <property type="term" value="P:negative regulation of G2/M transition of mitotic cell cycle"/>
    <property type="evidence" value="ECO:0007669"/>
    <property type="project" value="TreeGrafter"/>
</dbReference>
<organism evidence="2 3">
    <name type="scientific">Allomyces macrogynus (strain ATCC 38327)</name>
    <name type="common">Allomyces javanicus var. macrogynus</name>
    <dbReference type="NCBI Taxonomy" id="578462"/>
    <lineage>
        <taxon>Eukaryota</taxon>
        <taxon>Fungi</taxon>
        <taxon>Fungi incertae sedis</taxon>
        <taxon>Blastocladiomycota</taxon>
        <taxon>Blastocladiomycetes</taxon>
        <taxon>Blastocladiales</taxon>
        <taxon>Blastocladiaceae</taxon>
        <taxon>Allomyces</taxon>
    </lineage>
</organism>
<reference evidence="2 3" key="1">
    <citation type="submission" date="2009-11" db="EMBL/GenBank/DDBJ databases">
        <title>Annotation of Allomyces macrogynus ATCC 38327.</title>
        <authorList>
            <consortium name="The Broad Institute Genome Sequencing Platform"/>
            <person name="Russ C."/>
            <person name="Cuomo C."/>
            <person name="Burger G."/>
            <person name="Gray M.W."/>
            <person name="Holland P.W.H."/>
            <person name="King N."/>
            <person name="Lang F.B.F."/>
            <person name="Roger A.J."/>
            <person name="Ruiz-Trillo I."/>
            <person name="Young S.K."/>
            <person name="Zeng Q."/>
            <person name="Gargeya S."/>
            <person name="Fitzgerald M."/>
            <person name="Haas B."/>
            <person name="Abouelleil A."/>
            <person name="Alvarado L."/>
            <person name="Arachchi H.M."/>
            <person name="Berlin A."/>
            <person name="Chapman S.B."/>
            <person name="Gearin G."/>
            <person name="Goldberg J."/>
            <person name="Griggs A."/>
            <person name="Gujja S."/>
            <person name="Hansen M."/>
            <person name="Heiman D."/>
            <person name="Howarth C."/>
            <person name="Larimer J."/>
            <person name="Lui A."/>
            <person name="MacDonald P.J.P."/>
            <person name="McCowen C."/>
            <person name="Montmayeur A."/>
            <person name="Murphy C."/>
            <person name="Neiman D."/>
            <person name="Pearson M."/>
            <person name="Priest M."/>
            <person name="Roberts A."/>
            <person name="Saif S."/>
            <person name="Shea T."/>
            <person name="Sisk P."/>
            <person name="Stolte C."/>
            <person name="Sykes S."/>
            <person name="Wortman J."/>
            <person name="Nusbaum C."/>
            <person name="Birren B."/>
        </authorList>
    </citation>
    <scope>NUCLEOTIDE SEQUENCE [LARGE SCALE GENOMIC DNA]</scope>
    <source>
        <strain evidence="2 3">ATCC 38327</strain>
    </source>
</reference>
<reference evidence="3" key="2">
    <citation type="submission" date="2009-11" db="EMBL/GenBank/DDBJ databases">
        <title>The Genome Sequence of Allomyces macrogynus strain ATCC 38327.</title>
        <authorList>
            <consortium name="The Broad Institute Genome Sequencing Platform"/>
            <person name="Russ C."/>
            <person name="Cuomo C."/>
            <person name="Shea T."/>
            <person name="Young S.K."/>
            <person name="Zeng Q."/>
            <person name="Koehrsen M."/>
            <person name="Haas B."/>
            <person name="Borodovsky M."/>
            <person name="Guigo R."/>
            <person name="Alvarado L."/>
            <person name="Berlin A."/>
            <person name="Borenstein D."/>
            <person name="Chen Z."/>
            <person name="Engels R."/>
            <person name="Freedman E."/>
            <person name="Gellesch M."/>
            <person name="Goldberg J."/>
            <person name="Griggs A."/>
            <person name="Gujja S."/>
            <person name="Heiman D."/>
            <person name="Hepburn T."/>
            <person name="Howarth C."/>
            <person name="Jen D."/>
            <person name="Larson L."/>
            <person name="Lewis B."/>
            <person name="Mehta T."/>
            <person name="Park D."/>
            <person name="Pearson M."/>
            <person name="Roberts A."/>
            <person name="Saif S."/>
            <person name="Shenoy N."/>
            <person name="Sisk P."/>
            <person name="Stolte C."/>
            <person name="Sykes S."/>
            <person name="Walk T."/>
            <person name="White J."/>
            <person name="Yandava C."/>
            <person name="Burger G."/>
            <person name="Gray M.W."/>
            <person name="Holland P.W.H."/>
            <person name="King N."/>
            <person name="Lang F.B.F."/>
            <person name="Roger A.J."/>
            <person name="Ruiz-Trillo I."/>
            <person name="Lander E."/>
            <person name="Nusbaum C."/>
        </authorList>
    </citation>
    <scope>NUCLEOTIDE SEQUENCE [LARGE SCALE GENOMIC DNA]</scope>
    <source>
        <strain evidence="3">ATCC 38327</strain>
    </source>
</reference>
<dbReference type="AlphaFoldDB" id="A0A0L0SVH8"/>
<dbReference type="SUPFAM" id="SSF81901">
    <property type="entry name" value="HCP-like"/>
    <property type="match status" value="1"/>
</dbReference>
<accession>A0A0L0SVH8</accession>
<dbReference type="SMART" id="SM00671">
    <property type="entry name" value="SEL1"/>
    <property type="match status" value="3"/>
</dbReference>
<dbReference type="OrthoDB" id="2148946at2759"/>
<feature type="compositionally biased region" description="Gly residues" evidence="1">
    <location>
        <begin position="269"/>
        <end position="279"/>
    </location>
</feature>
<dbReference type="Gene3D" id="1.25.40.10">
    <property type="entry name" value="Tetratricopeptide repeat domain"/>
    <property type="match status" value="1"/>
</dbReference>
<feature type="region of interest" description="Disordered" evidence="1">
    <location>
        <begin position="1"/>
        <end position="34"/>
    </location>
</feature>
<dbReference type="STRING" id="578462.A0A0L0SVH8"/>
<dbReference type="OMA" id="CKKNEHA"/>
<name>A0A0L0SVH8_ALLM3</name>
<evidence type="ECO:0000313" key="3">
    <source>
        <dbReference type="Proteomes" id="UP000054350"/>
    </source>
</evidence>
<gene>
    <name evidence="2" type="ORF">AMAG_19575</name>
</gene>
<dbReference type="eggNOG" id="ENOG502R38G">
    <property type="taxonomic scope" value="Eukaryota"/>
</dbReference>
<evidence type="ECO:0000256" key="1">
    <source>
        <dbReference type="SAM" id="MobiDB-lite"/>
    </source>
</evidence>
<feature type="compositionally biased region" description="Low complexity" evidence="1">
    <location>
        <begin position="234"/>
        <end position="254"/>
    </location>
</feature>
<dbReference type="VEuPathDB" id="FungiDB:AMAG_19575"/>
<keyword evidence="3" id="KW-1185">Reference proteome</keyword>
<feature type="region of interest" description="Disordered" evidence="1">
    <location>
        <begin position="234"/>
        <end position="279"/>
    </location>
</feature>
<dbReference type="EMBL" id="GG745350">
    <property type="protein sequence ID" value="KNE66400.1"/>
    <property type="molecule type" value="Genomic_DNA"/>
</dbReference>
<protein>
    <submittedName>
        <fullName evidence="2">Uncharacterized protein</fullName>
    </submittedName>
</protein>
<sequence length="279" mass="29830">MTLHRSVARTGTGARSVGTMQSTRSHAPPPEDPAQVEADACIHRGIQLHEHMQLAESTAQFQRAAELGSPLGAFLYGMALRSGWGVPVDEDTSFIHLSRAADLAMRHAVNSATPMALAARELTMAIYELGQSFRHGWGTPKSQRTALFYFQIAANLGDPDAQIDLATYHLAGDGVRPDKVLAARYFRMAANQGVDLPSNAWIWKDKYDGCGITKGGEWRAPAAEVSTIDRPVAVTSTSASGRTSRRSSVTSRSSLIGGKSRSRSSMTGTGAGAGMREGE</sequence>
<dbReference type="Pfam" id="PF08238">
    <property type="entry name" value="Sel1"/>
    <property type="match status" value="3"/>
</dbReference>
<dbReference type="PANTHER" id="PTHR43628:SF1">
    <property type="entry name" value="CHITIN SYNTHASE REGULATORY FACTOR 2-RELATED"/>
    <property type="match status" value="1"/>
</dbReference>
<dbReference type="GO" id="GO:0032153">
    <property type="term" value="C:cell division site"/>
    <property type="evidence" value="ECO:0007669"/>
    <property type="project" value="TreeGrafter"/>
</dbReference>
<evidence type="ECO:0000313" key="2">
    <source>
        <dbReference type="EMBL" id="KNE66400.1"/>
    </source>
</evidence>
<proteinExistence type="predicted"/>
<dbReference type="InterPro" id="IPR011990">
    <property type="entry name" value="TPR-like_helical_dom_sf"/>
</dbReference>
<dbReference type="PANTHER" id="PTHR43628">
    <property type="entry name" value="ACTIVATOR OF C KINASE PROTEIN 1-RELATED"/>
    <property type="match status" value="1"/>
</dbReference>
<dbReference type="InterPro" id="IPR052945">
    <property type="entry name" value="Mitotic_Regulator"/>
</dbReference>